<dbReference type="OrthoDB" id="6064711at2"/>
<dbReference type="Pfam" id="PF13489">
    <property type="entry name" value="Methyltransf_23"/>
    <property type="match status" value="1"/>
</dbReference>
<comment type="caution">
    <text evidence="1">The sequence shown here is derived from an EMBL/GenBank/DDBJ whole genome shotgun (WGS) entry which is preliminary data.</text>
</comment>
<dbReference type="CDD" id="cd02440">
    <property type="entry name" value="AdoMet_MTases"/>
    <property type="match status" value="1"/>
</dbReference>
<keyword evidence="2" id="KW-1185">Reference proteome</keyword>
<evidence type="ECO:0000313" key="2">
    <source>
        <dbReference type="Proteomes" id="UP000292346"/>
    </source>
</evidence>
<dbReference type="SUPFAM" id="SSF53335">
    <property type="entry name" value="S-adenosyl-L-methionine-dependent methyltransferases"/>
    <property type="match status" value="1"/>
</dbReference>
<dbReference type="AlphaFoldDB" id="A0A4R0GUM0"/>
<dbReference type="Gene3D" id="3.40.50.150">
    <property type="entry name" value="Vaccinia Virus protein VP39"/>
    <property type="match status" value="1"/>
</dbReference>
<organism evidence="1 2">
    <name type="scientific">Kribbella soli</name>
    <dbReference type="NCBI Taxonomy" id="1124743"/>
    <lineage>
        <taxon>Bacteria</taxon>
        <taxon>Bacillati</taxon>
        <taxon>Actinomycetota</taxon>
        <taxon>Actinomycetes</taxon>
        <taxon>Propionibacteriales</taxon>
        <taxon>Kribbellaceae</taxon>
        <taxon>Kribbella</taxon>
    </lineage>
</organism>
<protein>
    <submittedName>
        <fullName evidence="1">Class I SAM-dependent methyltransferase</fullName>
    </submittedName>
</protein>
<dbReference type="PANTHER" id="PTHR43861">
    <property type="entry name" value="TRANS-ACONITATE 2-METHYLTRANSFERASE-RELATED"/>
    <property type="match status" value="1"/>
</dbReference>
<keyword evidence="1" id="KW-0489">Methyltransferase</keyword>
<dbReference type="InterPro" id="IPR029063">
    <property type="entry name" value="SAM-dependent_MTases_sf"/>
</dbReference>
<reference evidence="1 2" key="1">
    <citation type="submission" date="2019-02" db="EMBL/GenBank/DDBJ databases">
        <title>Kribbella capetownensis sp. nov. and Kribbella speibonae sp. nov., isolated from soil.</title>
        <authorList>
            <person name="Curtis S.M."/>
            <person name="Norton I."/>
            <person name="Everest G.J."/>
            <person name="Meyers P.R."/>
        </authorList>
    </citation>
    <scope>NUCLEOTIDE SEQUENCE [LARGE SCALE GENOMIC DNA]</scope>
    <source>
        <strain evidence="1 2">KCTC 29219</strain>
    </source>
</reference>
<dbReference type="RefSeq" id="WP_131347607.1">
    <property type="nucleotide sequence ID" value="NZ_SJJZ01000006.1"/>
</dbReference>
<dbReference type="Proteomes" id="UP000292346">
    <property type="component" value="Unassembled WGS sequence"/>
</dbReference>
<dbReference type="EMBL" id="SJJZ01000006">
    <property type="protein sequence ID" value="TCC01655.1"/>
    <property type="molecule type" value="Genomic_DNA"/>
</dbReference>
<keyword evidence="1" id="KW-0808">Transferase</keyword>
<proteinExistence type="predicted"/>
<evidence type="ECO:0000313" key="1">
    <source>
        <dbReference type="EMBL" id="TCC01655.1"/>
    </source>
</evidence>
<accession>A0A4R0GUM0</accession>
<dbReference type="GO" id="GO:0008168">
    <property type="term" value="F:methyltransferase activity"/>
    <property type="evidence" value="ECO:0007669"/>
    <property type="project" value="UniProtKB-KW"/>
</dbReference>
<dbReference type="PANTHER" id="PTHR43861:SF1">
    <property type="entry name" value="TRANS-ACONITATE 2-METHYLTRANSFERASE"/>
    <property type="match status" value="1"/>
</dbReference>
<dbReference type="GO" id="GO:0032259">
    <property type="term" value="P:methylation"/>
    <property type="evidence" value="ECO:0007669"/>
    <property type="project" value="UniProtKB-KW"/>
</dbReference>
<sequence>MERDQSFDHLAERYDRLGELTADHVADWLPTVLPERRRRAIDLGCGAGRHAVVLADYFDQVDAIDLSGPMIRLARHKRPRSNITYLESGILETSGQYDFVTTSATLHHVAELPAVLRHIRSLVAVGGCAALADTVSPRPANPRWWLYGGEVRKLARNLMHRNPHAWEIFGLATGDWLDHRVSDRYLSRAGFDQTYGAVFPEGRFVQVGGQRAVIWRRPDITALI</sequence>
<gene>
    <name evidence="1" type="ORF">E0H45_39880</name>
</gene>
<name>A0A4R0GUM0_9ACTN</name>